<keyword evidence="6" id="KW-1185">Reference proteome</keyword>
<dbReference type="Gene3D" id="3.40.630.10">
    <property type="entry name" value="Zn peptidases"/>
    <property type="match status" value="1"/>
</dbReference>
<feature type="active site" evidence="3">
    <location>
        <position position="70"/>
    </location>
</feature>
<keyword evidence="2" id="KW-0378">Hydrolase</keyword>
<evidence type="ECO:0000256" key="3">
    <source>
        <dbReference type="PIRSR" id="PIRSR037238-1"/>
    </source>
</evidence>
<dbReference type="PIRSF" id="PIRSF037238">
    <property type="entry name" value="Carboxypeptidase_G2"/>
    <property type="match status" value="1"/>
</dbReference>
<feature type="active site" description="Proton acceptor" evidence="3">
    <location>
        <position position="128"/>
    </location>
</feature>
<gene>
    <name evidence="5" type="ORF">CVV65_06015</name>
</gene>
<dbReference type="InterPro" id="IPR050072">
    <property type="entry name" value="Peptidase_M20A"/>
</dbReference>
<dbReference type="InterPro" id="IPR017150">
    <property type="entry name" value="Pept_M20_glutamate_carboxypep"/>
</dbReference>
<evidence type="ECO:0000256" key="2">
    <source>
        <dbReference type="ARBA" id="ARBA00022801"/>
    </source>
</evidence>
<dbReference type="KEGG" id="kyr:CVV65_06015"/>
<protein>
    <submittedName>
        <fullName evidence="5">Peptidase M20</fullName>
    </submittedName>
</protein>
<dbReference type="CDD" id="cd03885">
    <property type="entry name" value="M20_CPDG2"/>
    <property type="match status" value="1"/>
</dbReference>
<dbReference type="SUPFAM" id="SSF53187">
    <property type="entry name" value="Zn-dependent exopeptidases"/>
    <property type="match status" value="1"/>
</dbReference>
<evidence type="ECO:0000313" key="5">
    <source>
        <dbReference type="EMBL" id="ATY86452.1"/>
    </source>
</evidence>
<accession>A0A2K8NE41</accession>
<feature type="domain" description="Peptidase M20 dimerisation" evidence="4">
    <location>
        <begin position="164"/>
        <end position="257"/>
    </location>
</feature>
<dbReference type="OrthoDB" id="9783294at2"/>
<reference evidence="6" key="1">
    <citation type="submission" date="2017-11" db="EMBL/GenBank/DDBJ databases">
        <title>Complete Genome Sequence of Kyrpidia sp. Strain EA-1, a thermophilic, hydrogen-oxidizing Bacterium, isolated from the Azores.</title>
        <authorList>
            <person name="Reiner J.E."/>
            <person name="Lapp C.J."/>
            <person name="Bunk B."/>
            <person name="Gescher J."/>
        </authorList>
    </citation>
    <scope>NUCLEOTIDE SEQUENCE [LARGE SCALE GENOMIC DNA]</scope>
    <source>
        <strain evidence="6">EA-1</strain>
    </source>
</reference>
<dbReference type="Pfam" id="PF07687">
    <property type="entry name" value="M20_dimer"/>
    <property type="match status" value="1"/>
</dbReference>
<sequence length="360" mass="39287">MISCIEALVRAESPTYDKQRVDACGKVLAEQFREHLGITPEVYRQDQVGNHMKFIFGKGEEQVLIVGHFDTVWEPGRLAYRVEENRIYGPGILDMKAGLVQALWAAKALRELGLPVNKRIVFLCNSDEEVGSITSRALIEEEAKRSKAVFVVEAAQAVTGALKTARKGVSIYKVRVRGRAAHAGNHHEDGISAVRELARLVEYLESLTDYDRGTTVNVGVVHGGTRSNVVPEGAEADVDVRTVTWDEADRIHRIMEDLKPSRPGLSVTVSGGINRPPMERTEKTGQLFRLAQDIARELGLPLQEAMVGGGSDGNFTAAVGAPTLDGLGAVGDGPHAEHEHILIPYITQRAALLAHLLERV</sequence>
<dbReference type="PANTHER" id="PTHR43808:SF9">
    <property type="entry name" value="BLL0789 PROTEIN"/>
    <property type="match status" value="1"/>
</dbReference>
<evidence type="ECO:0000256" key="1">
    <source>
        <dbReference type="ARBA" id="ARBA00022723"/>
    </source>
</evidence>
<dbReference type="InterPro" id="IPR036264">
    <property type="entry name" value="Bact_exopeptidase_dim_dom"/>
</dbReference>
<name>A0A2K8NE41_9BACL</name>
<dbReference type="InterPro" id="IPR002933">
    <property type="entry name" value="Peptidase_M20"/>
</dbReference>
<organism evidence="5 6">
    <name type="scientific">Kyrpidia spormannii</name>
    <dbReference type="NCBI Taxonomy" id="2055160"/>
    <lineage>
        <taxon>Bacteria</taxon>
        <taxon>Bacillati</taxon>
        <taxon>Bacillota</taxon>
        <taxon>Bacilli</taxon>
        <taxon>Bacillales</taxon>
        <taxon>Alicyclobacillaceae</taxon>
        <taxon>Kyrpidia</taxon>
    </lineage>
</organism>
<dbReference type="Pfam" id="PF01546">
    <property type="entry name" value="Peptidase_M20"/>
    <property type="match status" value="1"/>
</dbReference>
<dbReference type="PANTHER" id="PTHR43808">
    <property type="entry name" value="ACETYLORNITHINE DEACETYLASE"/>
    <property type="match status" value="1"/>
</dbReference>
<dbReference type="InterPro" id="IPR011650">
    <property type="entry name" value="Peptidase_M20_dimer"/>
</dbReference>
<dbReference type="SUPFAM" id="SSF55031">
    <property type="entry name" value="Bacterial exopeptidase dimerisation domain"/>
    <property type="match status" value="1"/>
</dbReference>
<evidence type="ECO:0000259" key="4">
    <source>
        <dbReference type="Pfam" id="PF07687"/>
    </source>
</evidence>
<dbReference type="Proteomes" id="UP000231932">
    <property type="component" value="Chromosome"/>
</dbReference>
<dbReference type="GO" id="GO:0016787">
    <property type="term" value="F:hydrolase activity"/>
    <property type="evidence" value="ECO:0007669"/>
    <property type="project" value="UniProtKB-KW"/>
</dbReference>
<proteinExistence type="predicted"/>
<dbReference type="EMBL" id="CP024955">
    <property type="protein sequence ID" value="ATY86452.1"/>
    <property type="molecule type" value="Genomic_DNA"/>
</dbReference>
<dbReference type="Gene3D" id="3.30.70.360">
    <property type="match status" value="1"/>
</dbReference>
<dbReference type="GO" id="GO:0046872">
    <property type="term" value="F:metal ion binding"/>
    <property type="evidence" value="ECO:0007669"/>
    <property type="project" value="UniProtKB-KW"/>
</dbReference>
<dbReference type="AlphaFoldDB" id="A0A2K8NE41"/>
<evidence type="ECO:0000313" key="6">
    <source>
        <dbReference type="Proteomes" id="UP000231932"/>
    </source>
</evidence>
<keyword evidence="1" id="KW-0479">Metal-binding</keyword>